<keyword evidence="3 4" id="KW-0648">Protein biosynthesis</keyword>
<proteinExistence type="inferred from homology"/>
<feature type="coiled-coil region" evidence="5">
    <location>
        <begin position="178"/>
        <end position="205"/>
    </location>
</feature>
<dbReference type="GO" id="GO:0005852">
    <property type="term" value="C:eukaryotic translation initiation factor 3 complex"/>
    <property type="evidence" value="ECO:0007669"/>
    <property type="project" value="UniProtKB-UniRule"/>
</dbReference>
<feature type="domain" description="PCI" evidence="7">
    <location>
        <begin position="625"/>
        <end position="798"/>
    </location>
</feature>
<dbReference type="GO" id="GO:0008541">
    <property type="term" value="C:proteasome regulatory particle, lid subcomplex"/>
    <property type="evidence" value="ECO:0007669"/>
    <property type="project" value="UniProtKB-ARBA"/>
</dbReference>
<evidence type="ECO:0000313" key="10">
    <source>
        <dbReference type="Proteomes" id="UP000478008"/>
    </source>
</evidence>
<comment type="subcellular location">
    <subcellularLocation>
        <location evidence="4">Cytoplasm</location>
    </subcellularLocation>
</comment>
<evidence type="ECO:0000256" key="5">
    <source>
        <dbReference type="SAM" id="Coils"/>
    </source>
</evidence>
<dbReference type="PANTHER" id="PTHR13937">
    <property type="entry name" value="EUKARYOTIC TRANSLATION INITATION FACTOR 3, SUBUNIT 8 EIF3S8 -RELATED"/>
    <property type="match status" value="1"/>
</dbReference>
<comment type="similarity">
    <text evidence="4">Belongs to the eIF-3 subunit C family.</text>
</comment>
<dbReference type="Proteomes" id="UP000478008">
    <property type="component" value="Unassembled WGS sequence"/>
</dbReference>
<evidence type="ECO:0000313" key="9">
    <source>
        <dbReference type="EMBL" id="VUG15983.1"/>
    </source>
</evidence>
<dbReference type="HAMAP" id="MF_03002">
    <property type="entry name" value="eIF3c"/>
    <property type="match status" value="1"/>
</dbReference>
<dbReference type="GO" id="GO:0033290">
    <property type="term" value="C:eukaryotic 48S preinitiation complex"/>
    <property type="evidence" value="ECO:0007669"/>
    <property type="project" value="UniProtKB-UniRule"/>
</dbReference>
<dbReference type="GO" id="GO:0031369">
    <property type="term" value="F:translation initiation factor binding"/>
    <property type="evidence" value="ECO:0007669"/>
    <property type="project" value="InterPro"/>
</dbReference>
<dbReference type="GO" id="GO:0016282">
    <property type="term" value="C:eukaryotic 43S preinitiation complex"/>
    <property type="evidence" value="ECO:0007669"/>
    <property type="project" value="UniProtKB-UniRule"/>
</dbReference>
<dbReference type="EMBL" id="CABFWN010000001">
    <property type="protein sequence ID" value="VUG15983.1"/>
    <property type="molecule type" value="Genomic_DNA"/>
</dbReference>
<feature type="region of interest" description="Disordered" evidence="6">
    <location>
        <begin position="95"/>
        <end position="116"/>
    </location>
</feature>
<keyword evidence="5" id="KW-0175">Coiled coil</keyword>
<dbReference type="PANTHER" id="PTHR13937:SF0">
    <property type="entry name" value="EUKARYOTIC TRANSLATION INITIATION FACTOR 3 SUBUNIT C-RELATED"/>
    <property type="match status" value="1"/>
</dbReference>
<sequence>MPRFFSATYDEESSDDDLVSSDEELLYTSEEETSEEELLEEEEKSQEPEEEDEESDEYWGETSSEEEELSSSDDDDFGHKPRGRSYFLKKSAVKGSGVESEESEEESEEEEQAEGKKVVKSAKDKYLDEIADLVDEIENYSMVQDWVNIGTRFDKLLKLVSKYPQHHIAIPRQYVKCLAILTQTLEDYEAHQKESKRKLNASESKSLNIIRQRVKKYSKECPRELKAYHDSPEAFLATDGSISLSVTPSVAASREASKAPATAEDLKKVFFNALKAILETRGKRNVDQREQLSTLLDLLSSAKTPYEQISVLLLAIAIRFDLHAKSNFMPSAEWKLALADVNKLLDIINANRKYVVTETAVAPDDIAIEPKPNANGQVEVVGSIASFVERLCDEITYHLLTLDPHSTEYIVRLRDESSLYTTLLRVQLYYERFISASDLQKPQGAQLVRVILKRLESVYYKPTKLIIFSEMNSWKAIDASENSWVYPRLSGDLGPQKNLQYTNGLVDSLCSVLYKQTNSAFRKKAVLCHIYNYALNDQYYKARDMLLLSHLQSSIHTADPQLQIYFNRALVQLGLSAFRKGLMHEAQQLLQEVVTSSRQKELLGQGVQRFQVQQSQVDKQRLLPFHMHINLELLECSFYTASLLIEVPLMAEYDDYAKRRQSSPKAFRRVLEYRERQVFDGPPENARDHVMLAARSLGKCDWKTAANLLMKIQIWSLFNNSEEIKHSIVSELKIQGLRTFIFKNRASFTKCSISSLSEMFELTESKVKAVIAKLIRNDDVHALINLRSNTVDFTQGEDCRANKLQQLVLNLSDKCSQIIERNEKLSIGGYQIQLDIKKFGQGRSATVQGRK</sequence>
<dbReference type="PROSITE" id="PS50250">
    <property type="entry name" value="PCI"/>
    <property type="match status" value="1"/>
</dbReference>
<name>A0A7D9GX63_DEKBR</name>
<dbReference type="InterPro" id="IPR008905">
    <property type="entry name" value="EIF3C_N_dom"/>
</dbReference>
<evidence type="ECO:0000256" key="3">
    <source>
        <dbReference type="ARBA" id="ARBA00022917"/>
    </source>
</evidence>
<comment type="subunit">
    <text evidence="4">Component of the eukaryotic translation initiation factor 3 (eIF-3) complex.</text>
</comment>
<dbReference type="Proteomes" id="UP000568158">
    <property type="component" value="Unassembled WGS sequence"/>
</dbReference>
<accession>A0A7D9GX63</accession>
<evidence type="ECO:0000313" key="11">
    <source>
        <dbReference type="Proteomes" id="UP000568158"/>
    </source>
</evidence>
<keyword evidence="1 4" id="KW-0963">Cytoplasm</keyword>
<reference evidence="9 10" key="1">
    <citation type="submission" date="2019-07" db="EMBL/GenBank/DDBJ databases">
        <authorList>
            <person name="Friedrich A."/>
            <person name="Schacherer J."/>
        </authorList>
    </citation>
    <scope>NUCLEOTIDE SEQUENCE [LARGE SCALE GENOMIC DNA]</scope>
</reference>
<dbReference type="EMBL" id="JABCYN010000022">
    <property type="protein sequence ID" value="KAF6013091.1"/>
    <property type="molecule type" value="Genomic_DNA"/>
</dbReference>
<comment type="function">
    <text evidence="4">Component of the eukaryotic translation initiation factor 3 (eIF-3) complex, which is involved in protein synthesis of a specialized repertoire of mRNAs and, together with other initiation factors, stimulates binding of mRNA and methionyl-tRNAi to the 40S ribosome. The eIF-3 complex specifically targets and initiates translation of a subset of mRNAs involved in cell proliferation.</text>
</comment>
<dbReference type="SUPFAM" id="SSF46785">
    <property type="entry name" value="Winged helix' DNA-binding domain"/>
    <property type="match status" value="1"/>
</dbReference>
<feature type="compositionally biased region" description="Acidic residues" evidence="6">
    <location>
        <begin position="99"/>
        <end position="112"/>
    </location>
</feature>
<protein>
    <recommendedName>
        <fullName evidence="4">Eukaryotic translation initiation factor 3 subunit C</fullName>
        <shortName evidence="4">eIF3c</shortName>
    </recommendedName>
    <alternativeName>
        <fullName evidence="4">Eukaryotic translation initiation factor 3 93 kDa subunit homolog</fullName>
        <shortName evidence="4">eIF3 p93</shortName>
    </alternativeName>
    <alternativeName>
        <fullName evidence="4">Translation initiation factor eIF3, p93 subunit homolog</fullName>
    </alternativeName>
</protein>
<reference evidence="8 11" key="2">
    <citation type="journal article" date="2020" name="Appl. Microbiol. Biotechnol.">
        <title>Targeted gene deletion in Brettanomyces bruxellensis with an expression-free CRISPR-Cas9 system.</title>
        <authorList>
            <person name="Varela C."/>
            <person name="Bartel C."/>
            <person name="Onetto C."/>
            <person name="Borneman A."/>
        </authorList>
    </citation>
    <scope>NUCLEOTIDE SEQUENCE [LARGE SCALE GENOMIC DNA]</scope>
    <source>
        <strain evidence="8 11">AWRI1613</strain>
    </source>
</reference>
<feature type="region of interest" description="Disordered" evidence="6">
    <location>
        <begin position="1"/>
        <end position="83"/>
    </location>
</feature>
<evidence type="ECO:0000259" key="7">
    <source>
        <dbReference type="PROSITE" id="PS50250"/>
    </source>
</evidence>
<evidence type="ECO:0000256" key="1">
    <source>
        <dbReference type="ARBA" id="ARBA00022490"/>
    </source>
</evidence>
<evidence type="ECO:0000256" key="2">
    <source>
        <dbReference type="ARBA" id="ARBA00022540"/>
    </source>
</evidence>
<keyword evidence="10" id="KW-1185">Reference proteome</keyword>
<dbReference type="GO" id="GO:0003743">
    <property type="term" value="F:translation initiation factor activity"/>
    <property type="evidence" value="ECO:0007669"/>
    <property type="project" value="UniProtKB-UniRule"/>
</dbReference>
<dbReference type="GO" id="GO:0003723">
    <property type="term" value="F:RNA binding"/>
    <property type="evidence" value="ECO:0007669"/>
    <property type="project" value="InterPro"/>
</dbReference>
<dbReference type="Pfam" id="PF05470">
    <property type="entry name" value="eIF-3c_N"/>
    <property type="match status" value="2"/>
</dbReference>
<dbReference type="InterPro" id="IPR036390">
    <property type="entry name" value="WH_DNA-bd_sf"/>
</dbReference>
<organism evidence="9 10">
    <name type="scientific">Dekkera bruxellensis</name>
    <name type="common">Brettanomyces custersii</name>
    <dbReference type="NCBI Taxonomy" id="5007"/>
    <lineage>
        <taxon>Eukaryota</taxon>
        <taxon>Fungi</taxon>
        <taxon>Dikarya</taxon>
        <taxon>Ascomycota</taxon>
        <taxon>Saccharomycotina</taxon>
        <taxon>Pichiomycetes</taxon>
        <taxon>Pichiales</taxon>
        <taxon>Pichiaceae</taxon>
        <taxon>Brettanomyces</taxon>
    </lineage>
</organism>
<gene>
    <name evidence="4 9" type="primary">NIP1</name>
    <name evidence="9" type="ORF">DEBR0S1_04632G</name>
    <name evidence="8" type="ORF">HII12_001806</name>
</gene>
<dbReference type="InterPro" id="IPR027516">
    <property type="entry name" value="EIF3C"/>
</dbReference>
<evidence type="ECO:0000256" key="4">
    <source>
        <dbReference type="HAMAP-Rule" id="MF_03002"/>
    </source>
</evidence>
<evidence type="ECO:0000313" key="8">
    <source>
        <dbReference type="EMBL" id="KAF6013091.1"/>
    </source>
</evidence>
<feature type="compositionally biased region" description="Acidic residues" evidence="6">
    <location>
        <begin position="9"/>
        <end position="76"/>
    </location>
</feature>
<evidence type="ECO:0000256" key="6">
    <source>
        <dbReference type="SAM" id="MobiDB-lite"/>
    </source>
</evidence>
<keyword evidence="2 4" id="KW-0396">Initiation factor</keyword>
<dbReference type="InterPro" id="IPR000717">
    <property type="entry name" value="PCI_dom"/>
</dbReference>
<dbReference type="AlphaFoldDB" id="A0A7D9GX63"/>
<dbReference type="GO" id="GO:0001732">
    <property type="term" value="P:formation of cytoplasmic translation initiation complex"/>
    <property type="evidence" value="ECO:0007669"/>
    <property type="project" value="UniProtKB-UniRule"/>
</dbReference>